<reference evidence="21" key="1">
    <citation type="submission" date="2020-03" db="EMBL/GenBank/DDBJ databases">
        <title>A high-quality chromosome-level genome assembly of a woody plant with both climbing and erect habits, Rhamnella rubrinervis.</title>
        <authorList>
            <person name="Lu Z."/>
            <person name="Yang Y."/>
            <person name="Zhu X."/>
            <person name="Sun Y."/>
        </authorList>
    </citation>
    <scope>NUCLEOTIDE SEQUENCE</scope>
    <source>
        <strain evidence="21">BYM</strain>
        <tissue evidence="21">Leaf</tissue>
    </source>
</reference>
<keyword evidence="22" id="KW-1185">Reference proteome</keyword>
<comment type="catalytic activity">
    <reaction evidence="18">
        <text>L-seryl-[protein] + ATP = O-phospho-L-seryl-[protein] + ADP + H(+)</text>
        <dbReference type="Rhea" id="RHEA:17989"/>
        <dbReference type="Rhea" id="RHEA-COMP:9863"/>
        <dbReference type="Rhea" id="RHEA-COMP:11604"/>
        <dbReference type="ChEBI" id="CHEBI:15378"/>
        <dbReference type="ChEBI" id="CHEBI:29999"/>
        <dbReference type="ChEBI" id="CHEBI:30616"/>
        <dbReference type="ChEBI" id="CHEBI:83421"/>
        <dbReference type="ChEBI" id="CHEBI:456216"/>
        <dbReference type="EC" id="2.7.11.1"/>
    </reaction>
</comment>
<evidence type="ECO:0000256" key="8">
    <source>
        <dbReference type="ARBA" id="ARBA00022692"/>
    </source>
</evidence>
<dbReference type="Gene3D" id="2.60.120.200">
    <property type="match status" value="1"/>
</dbReference>
<comment type="similarity">
    <text evidence="3">In the N-terminal section; belongs to the leguminous lectin family.</text>
</comment>
<keyword evidence="7" id="KW-0808">Transferase</keyword>
<keyword evidence="10" id="KW-0430">Lectin</keyword>
<evidence type="ECO:0000256" key="12">
    <source>
        <dbReference type="ARBA" id="ARBA00022777"/>
    </source>
</evidence>
<proteinExistence type="inferred from homology"/>
<dbReference type="InterPro" id="IPR017441">
    <property type="entry name" value="Protein_kinase_ATP_BS"/>
</dbReference>
<dbReference type="InterPro" id="IPR013320">
    <property type="entry name" value="ConA-like_dom_sf"/>
</dbReference>
<organism evidence="21 22">
    <name type="scientific">Rhamnella rubrinervis</name>
    <dbReference type="NCBI Taxonomy" id="2594499"/>
    <lineage>
        <taxon>Eukaryota</taxon>
        <taxon>Viridiplantae</taxon>
        <taxon>Streptophyta</taxon>
        <taxon>Embryophyta</taxon>
        <taxon>Tracheophyta</taxon>
        <taxon>Spermatophyta</taxon>
        <taxon>Magnoliopsida</taxon>
        <taxon>eudicotyledons</taxon>
        <taxon>Gunneridae</taxon>
        <taxon>Pentapetalae</taxon>
        <taxon>rosids</taxon>
        <taxon>fabids</taxon>
        <taxon>Rosales</taxon>
        <taxon>Rhamnaceae</taxon>
        <taxon>rhamnoid group</taxon>
        <taxon>Rhamneae</taxon>
        <taxon>Rhamnella</taxon>
    </lineage>
</organism>
<evidence type="ECO:0000256" key="4">
    <source>
        <dbReference type="ARBA" id="ARBA00010217"/>
    </source>
</evidence>
<evidence type="ECO:0000256" key="3">
    <source>
        <dbReference type="ARBA" id="ARBA00008536"/>
    </source>
</evidence>
<dbReference type="OrthoDB" id="547665at2759"/>
<comment type="subcellular location">
    <subcellularLocation>
        <location evidence="1">Membrane</location>
        <topology evidence="1">Single-pass type I membrane protein</topology>
    </subcellularLocation>
</comment>
<evidence type="ECO:0000256" key="18">
    <source>
        <dbReference type="ARBA" id="ARBA00048679"/>
    </source>
</evidence>
<gene>
    <name evidence="21" type="ORF">FNV43_RR19689</name>
</gene>
<keyword evidence="15" id="KW-0472">Membrane</keyword>
<dbReference type="PANTHER" id="PTHR27007">
    <property type="match status" value="1"/>
</dbReference>
<dbReference type="GO" id="GO:0004674">
    <property type="term" value="F:protein serine/threonine kinase activity"/>
    <property type="evidence" value="ECO:0007669"/>
    <property type="project" value="UniProtKB-KW"/>
</dbReference>
<keyword evidence="11 19" id="KW-0547">Nucleotide-binding</keyword>
<dbReference type="Pfam" id="PF00139">
    <property type="entry name" value="Lectin_legB"/>
    <property type="match status" value="1"/>
</dbReference>
<dbReference type="SMART" id="SM00220">
    <property type="entry name" value="S_TKc"/>
    <property type="match status" value="1"/>
</dbReference>
<dbReference type="Proteomes" id="UP000796880">
    <property type="component" value="Unassembled WGS sequence"/>
</dbReference>
<dbReference type="EMBL" id="VOIH02000009">
    <property type="protein sequence ID" value="KAF3436936.1"/>
    <property type="molecule type" value="Genomic_DNA"/>
</dbReference>
<keyword evidence="13 19" id="KW-0067">ATP-binding</keyword>
<dbReference type="InterPro" id="IPR011009">
    <property type="entry name" value="Kinase-like_dom_sf"/>
</dbReference>
<evidence type="ECO:0000313" key="22">
    <source>
        <dbReference type="Proteomes" id="UP000796880"/>
    </source>
</evidence>
<evidence type="ECO:0000256" key="14">
    <source>
        <dbReference type="ARBA" id="ARBA00022989"/>
    </source>
</evidence>
<evidence type="ECO:0000256" key="13">
    <source>
        <dbReference type="ARBA" id="ARBA00022840"/>
    </source>
</evidence>
<keyword evidence="8" id="KW-0812">Transmembrane</keyword>
<dbReference type="PROSITE" id="PS50011">
    <property type="entry name" value="PROTEIN_KINASE_DOM"/>
    <property type="match status" value="1"/>
</dbReference>
<dbReference type="FunFam" id="3.30.200.20:FF:000423">
    <property type="entry name" value="L-type lectin-domain containing receptor kinase S.1"/>
    <property type="match status" value="1"/>
</dbReference>
<evidence type="ECO:0000256" key="7">
    <source>
        <dbReference type="ARBA" id="ARBA00022679"/>
    </source>
</evidence>
<comment type="caution">
    <text evidence="21">The sequence shown here is derived from an EMBL/GenBank/DDBJ whole genome shotgun (WGS) entry which is preliminary data.</text>
</comment>
<dbReference type="InterPro" id="IPR008271">
    <property type="entry name" value="Ser/Thr_kinase_AS"/>
</dbReference>
<dbReference type="AlphaFoldDB" id="A0A8K0DYB3"/>
<sequence>MVLRSTESSVRMGVRPIILFYHLLLLCPSSTFALEFLFDSFFNSTNATDVTLINDAKFDSTVIRLTNDSNQFSSGRAFYPTKMTMKPSSNSTSVASFSTSFVFSVLPNIDSSPGFGLCFVLTSYTSPPNALASQYFGLFTNATVPVVAPLFAVEFDTGRNPEFNDPDDNHIGIDLNNIESIKTQSAGYYNTSGAFIPIRMRNGENVRAWIDFDGTSFEINVTVAPANLSRPTRPTLTYRDPVIANYVSSEMFVGFSASKPSGCVLCFSGHLRFWVLLVLAQNKLKDEEEDEIEDWELEYWPHRFSCEELSEATDGFSNDQLLGSGGFGRVFKGTLPNNTEIAVKCVNHDSKQGLREFMAEISSMGRLQHKNLVQMRGWCRKGNELMLVYDYMPNGSLNRWIFDKPKKLLTWEQRRRVLADVAEGLNYLHHGWEQVVVHRDIKSSNILLDTDMRGRLGDFGLAKLYQHGEVPNTTRVVGTLGYLAPELATIAAPTAASDVYSFGVVVLEVGCGRRPIDMEAEEDKVVLIDWVRDLYAQGKICEAADVRINGEEYEKEEMEGFLKLGLACCHPDPQRRPSMKEVVVMLVGEHAAAAPAELLSELARGNSAVAADDHRELSEEVVPLQPMHPL</sequence>
<dbReference type="PROSITE" id="PS00108">
    <property type="entry name" value="PROTEIN_KINASE_ST"/>
    <property type="match status" value="1"/>
</dbReference>
<accession>A0A8K0DYB3</accession>
<feature type="domain" description="Protein kinase" evidence="20">
    <location>
        <begin position="316"/>
        <end position="593"/>
    </location>
</feature>
<dbReference type="GO" id="GO:0005524">
    <property type="term" value="F:ATP binding"/>
    <property type="evidence" value="ECO:0007669"/>
    <property type="project" value="UniProtKB-UniRule"/>
</dbReference>
<dbReference type="InterPro" id="IPR000719">
    <property type="entry name" value="Prot_kinase_dom"/>
</dbReference>
<evidence type="ECO:0000256" key="15">
    <source>
        <dbReference type="ARBA" id="ARBA00023136"/>
    </source>
</evidence>
<comment type="similarity">
    <text evidence="2">Belongs to the leguminous lectin family.</text>
</comment>
<dbReference type="CDD" id="cd14066">
    <property type="entry name" value="STKc_IRAK"/>
    <property type="match status" value="1"/>
</dbReference>
<protein>
    <recommendedName>
        <fullName evidence="5">non-specific serine/threonine protein kinase</fullName>
        <ecNumber evidence="5">2.7.11.1</ecNumber>
    </recommendedName>
</protein>
<evidence type="ECO:0000256" key="10">
    <source>
        <dbReference type="ARBA" id="ARBA00022734"/>
    </source>
</evidence>
<evidence type="ECO:0000259" key="20">
    <source>
        <dbReference type="PROSITE" id="PS50011"/>
    </source>
</evidence>
<dbReference type="Gene3D" id="1.10.510.10">
    <property type="entry name" value="Transferase(Phosphotransferase) domain 1"/>
    <property type="match status" value="1"/>
</dbReference>
<dbReference type="Pfam" id="PF00069">
    <property type="entry name" value="Pkinase"/>
    <property type="match status" value="1"/>
</dbReference>
<dbReference type="SUPFAM" id="SSF56112">
    <property type="entry name" value="Protein kinase-like (PK-like)"/>
    <property type="match status" value="1"/>
</dbReference>
<feature type="binding site" evidence="19">
    <location>
        <position position="344"/>
    </location>
    <ligand>
        <name>ATP</name>
        <dbReference type="ChEBI" id="CHEBI:30616"/>
    </ligand>
</feature>
<keyword evidence="14" id="KW-1133">Transmembrane helix</keyword>
<dbReference type="GO" id="GO:0030246">
    <property type="term" value="F:carbohydrate binding"/>
    <property type="evidence" value="ECO:0007669"/>
    <property type="project" value="UniProtKB-KW"/>
</dbReference>
<evidence type="ECO:0000256" key="11">
    <source>
        <dbReference type="ARBA" id="ARBA00022741"/>
    </source>
</evidence>
<dbReference type="Gene3D" id="3.30.200.20">
    <property type="entry name" value="Phosphorylase Kinase, domain 1"/>
    <property type="match status" value="1"/>
</dbReference>
<dbReference type="InterPro" id="IPR050528">
    <property type="entry name" value="L-type_Lectin-RKs"/>
</dbReference>
<dbReference type="SUPFAM" id="SSF49899">
    <property type="entry name" value="Concanavalin A-like lectins/glucanases"/>
    <property type="match status" value="1"/>
</dbReference>
<comment type="similarity">
    <text evidence="4">In the C-terminal section; belongs to the protein kinase superfamily. Ser/Thr protein kinase family.</text>
</comment>
<dbReference type="FunFam" id="1.10.510.10:FF:000108">
    <property type="entry name" value="L-type lectin-domain containing receptor kinase S.4"/>
    <property type="match status" value="1"/>
</dbReference>
<keyword evidence="9" id="KW-0732">Signal</keyword>
<evidence type="ECO:0000256" key="17">
    <source>
        <dbReference type="ARBA" id="ARBA00047899"/>
    </source>
</evidence>
<evidence type="ECO:0000256" key="1">
    <source>
        <dbReference type="ARBA" id="ARBA00004479"/>
    </source>
</evidence>
<comment type="catalytic activity">
    <reaction evidence="17">
        <text>L-threonyl-[protein] + ATP = O-phospho-L-threonyl-[protein] + ADP + H(+)</text>
        <dbReference type="Rhea" id="RHEA:46608"/>
        <dbReference type="Rhea" id="RHEA-COMP:11060"/>
        <dbReference type="Rhea" id="RHEA-COMP:11605"/>
        <dbReference type="ChEBI" id="CHEBI:15378"/>
        <dbReference type="ChEBI" id="CHEBI:30013"/>
        <dbReference type="ChEBI" id="CHEBI:30616"/>
        <dbReference type="ChEBI" id="CHEBI:61977"/>
        <dbReference type="ChEBI" id="CHEBI:456216"/>
        <dbReference type="EC" id="2.7.11.1"/>
    </reaction>
</comment>
<evidence type="ECO:0000256" key="16">
    <source>
        <dbReference type="ARBA" id="ARBA00023170"/>
    </source>
</evidence>
<dbReference type="PROSITE" id="PS00107">
    <property type="entry name" value="PROTEIN_KINASE_ATP"/>
    <property type="match status" value="1"/>
</dbReference>
<evidence type="ECO:0000256" key="9">
    <source>
        <dbReference type="ARBA" id="ARBA00022729"/>
    </source>
</evidence>
<dbReference type="GO" id="GO:0016020">
    <property type="term" value="C:membrane"/>
    <property type="evidence" value="ECO:0007669"/>
    <property type="project" value="UniProtKB-SubCell"/>
</dbReference>
<dbReference type="EC" id="2.7.11.1" evidence="5"/>
<dbReference type="CDD" id="cd06899">
    <property type="entry name" value="lectin_legume_LecRK_Arcelin_ConA"/>
    <property type="match status" value="1"/>
</dbReference>
<keyword evidence="6" id="KW-0723">Serine/threonine-protein kinase</keyword>
<dbReference type="InterPro" id="IPR001220">
    <property type="entry name" value="Legume_lectin_dom"/>
</dbReference>
<evidence type="ECO:0000256" key="2">
    <source>
        <dbReference type="ARBA" id="ARBA00007606"/>
    </source>
</evidence>
<name>A0A8K0DYB3_9ROSA</name>
<evidence type="ECO:0000256" key="19">
    <source>
        <dbReference type="PROSITE-ProRule" id="PRU10141"/>
    </source>
</evidence>
<evidence type="ECO:0000256" key="5">
    <source>
        <dbReference type="ARBA" id="ARBA00012513"/>
    </source>
</evidence>
<evidence type="ECO:0000313" key="21">
    <source>
        <dbReference type="EMBL" id="KAF3436936.1"/>
    </source>
</evidence>
<keyword evidence="12" id="KW-0418">Kinase</keyword>
<keyword evidence="16" id="KW-0675">Receptor</keyword>
<evidence type="ECO:0000256" key="6">
    <source>
        <dbReference type="ARBA" id="ARBA00022527"/>
    </source>
</evidence>